<evidence type="ECO:0000256" key="3">
    <source>
        <dbReference type="ARBA" id="ARBA00023163"/>
    </source>
</evidence>
<evidence type="ECO:0000313" key="6">
    <source>
        <dbReference type="Proteomes" id="UP000264702"/>
    </source>
</evidence>
<dbReference type="Pfam" id="PF00455">
    <property type="entry name" value="DeoRC"/>
    <property type="match status" value="1"/>
</dbReference>
<evidence type="ECO:0000256" key="1">
    <source>
        <dbReference type="ARBA" id="ARBA00023015"/>
    </source>
</evidence>
<dbReference type="InterPro" id="IPR001034">
    <property type="entry name" value="DeoR_HTH"/>
</dbReference>
<dbReference type="SMART" id="SM01134">
    <property type="entry name" value="DeoRC"/>
    <property type="match status" value="1"/>
</dbReference>
<dbReference type="SMART" id="SM00420">
    <property type="entry name" value="HTH_DEOR"/>
    <property type="match status" value="1"/>
</dbReference>
<protein>
    <submittedName>
        <fullName evidence="5">DeoR/GlpR transcriptional regulator</fullName>
    </submittedName>
</protein>
<dbReference type="InterPro" id="IPR050313">
    <property type="entry name" value="Carb_Metab_HTH_regulators"/>
</dbReference>
<reference evidence="5 6" key="1">
    <citation type="submission" date="2018-08" db="EMBL/GenBank/DDBJ databases">
        <title>Acidipila sp. 4G-K13, an acidobacterium isolated from forest soil.</title>
        <authorList>
            <person name="Gao Z.-H."/>
            <person name="Qiu L.-H."/>
        </authorList>
    </citation>
    <scope>NUCLEOTIDE SEQUENCE [LARGE SCALE GENOMIC DNA]</scope>
    <source>
        <strain evidence="5 6">4G-K13</strain>
    </source>
</reference>
<keyword evidence="3" id="KW-0804">Transcription</keyword>
<dbReference type="NCBIfam" id="NF040755">
    <property type="entry name" value="AgaR"/>
    <property type="match status" value="1"/>
</dbReference>
<keyword evidence="6" id="KW-1185">Reference proteome</keyword>
<dbReference type="PANTHER" id="PTHR30363">
    <property type="entry name" value="HTH-TYPE TRANSCRIPTIONAL REGULATOR SRLR-RELATED"/>
    <property type="match status" value="1"/>
</dbReference>
<organism evidence="5 6">
    <name type="scientific">Paracidobacterium acidisoli</name>
    <dbReference type="NCBI Taxonomy" id="2303751"/>
    <lineage>
        <taxon>Bacteria</taxon>
        <taxon>Pseudomonadati</taxon>
        <taxon>Acidobacteriota</taxon>
        <taxon>Terriglobia</taxon>
        <taxon>Terriglobales</taxon>
        <taxon>Acidobacteriaceae</taxon>
        <taxon>Paracidobacterium</taxon>
    </lineage>
</organism>
<keyword evidence="1" id="KW-0805">Transcription regulation</keyword>
<dbReference type="Proteomes" id="UP000264702">
    <property type="component" value="Unassembled WGS sequence"/>
</dbReference>
<proteinExistence type="predicted"/>
<evidence type="ECO:0000313" key="5">
    <source>
        <dbReference type="EMBL" id="RFU18631.1"/>
    </source>
</evidence>
<dbReference type="PROSITE" id="PS00894">
    <property type="entry name" value="HTH_DEOR_1"/>
    <property type="match status" value="1"/>
</dbReference>
<dbReference type="RefSeq" id="WP_117297927.1">
    <property type="nucleotide sequence ID" value="NZ_QVQT02000001.1"/>
</dbReference>
<dbReference type="InterPro" id="IPR047779">
    <property type="entry name" value="AgaR-like"/>
</dbReference>
<evidence type="ECO:0000256" key="2">
    <source>
        <dbReference type="ARBA" id="ARBA00023125"/>
    </source>
</evidence>
<dbReference type="Pfam" id="PF08220">
    <property type="entry name" value="HTH_DeoR"/>
    <property type="match status" value="1"/>
</dbReference>
<feature type="domain" description="HTH deoR-type" evidence="4">
    <location>
        <begin position="17"/>
        <end position="72"/>
    </location>
</feature>
<keyword evidence="2" id="KW-0238">DNA-binding</keyword>
<dbReference type="InterPro" id="IPR036388">
    <property type="entry name" value="WH-like_DNA-bd_sf"/>
</dbReference>
<dbReference type="GO" id="GO:0003677">
    <property type="term" value="F:DNA binding"/>
    <property type="evidence" value="ECO:0007669"/>
    <property type="project" value="UniProtKB-KW"/>
</dbReference>
<dbReference type="EMBL" id="QVQT01000001">
    <property type="protein sequence ID" value="RFU18631.1"/>
    <property type="molecule type" value="Genomic_DNA"/>
</dbReference>
<evidence type="ECO:0000259" key="4">
    <source>
        <dbReference type="PROSITE" id="PS51000"/>
    </source>
</evidence>
<dbReference type="InterPro" id="IPR018356">
    <property type="entry name" value="Tscrpt_reg_HTH_DeoR_CS"/>
</dbReference>
<dbReference type="Gene3D" id="3.40.50.1360">
    <property type="match status" value="1"/>
</dbReference>
<dbReference type="InterPro" id="IPR014036">
    <property type="entry name" value="DeoR-like_C"/>
</dbReference>
<sequence>MRGKAKVQSSEKPDMLIDERRQHILELIQKQGRVLVGRLSQELKISQITIRKDLDFLQSKGLVQRSHGGALRIQSSALVDPTLQEKQKHNYAEKERIAAAATKMVEEGHCIILDSGTTTTAIAQGLKRFKQLTIITNAVNIAAELAGTDFEVILVGGTLRKNSFSLVGPLAEDNLEEMHADILFLGVDGFDLEVGITTPNFLESRVNRAMVKAARQVIAVCDSSKFSRRSLSRIVPPSAIHHVITDRNLPQETADALRGQGIVLTLV</sequence>
<dbReference type="PRINTS" id="PR00037">
    <property type="entry name" value="HTHLACR"/>
</dbReference>
<name>A0A372IV07_9BACT</name>
<dbReference type="OrthoDB" id="9797223at2"/>
<dbReference type="SUPFAM" id="SSF46785">
    <property type="entry name" value="Winged helix' DNA-binding domain"/>
    <property type="match status" value="1"/>
</dbReference>
<dbReference type="SUPFAM" id="SSF100950">
    <property type="entry name" value="NagB/RpiA/CoA transferase-like"/>
    <property type="match status" value="1"/>
</dbReference>
<dbReference type="PROSITE" id="PS51000">
    <property type="entry name" value="HTH_DEOR_2"/>
    <property type="match status" value="1"/>
</dbReference>
<dbReference type="AlphaFoldDB" id="A0A372IV07"/>
<gene>
    <name evidence="5" type="ORF">D0Y96_03560</name>
</gene>
<accession>A0A372IV07</accession>
<comment type="caution">
    <text evidence="5">The sequence shown here is derived from an EMBL/GenBank/DDBJ whole genome shotgun (WGS) entry which is preliminary data.</text>
</comment>
<dbReference type="InterPro" id="IPR036390">
    <property type="entry name" value="WH_DNA-bd_sf"/>
</dbReference>
<dbReference type="PANTHER" id="PTHR30363:SF44">
    <property type="entry name" value="AGA OPERON TRANSCRIPTIONAL REPRESSOR-RELATED"/>
    <property type="match status" value="1"/>
</dbReference>
<dbReference type="GO" id="GO:0003700">
    <property type="term" value="F:DNA-binding transcription factor activity"/>
    <property type="evidence" value="ECO:0007669"/>
    <property type="project" value="InterPro"/>
</dbReference>
<dbReference type="Gene3D" id="1.10.10.10">
    <property type="entry name" value="Winged helix-like DNA-binding domain superfamily/Winged helix DNA-binding domain"/>
    <property type="match status" value="1"/>
</dbReference>
<dbReference type="InterPro" id="IPR037171">
    <property type="entry name" value="NagB/RpiA_transferase-like"/>
</dbReference>